<evidence type="ECO:0000259" key="8">
    <source>
        <dbReference type="PROSITE" id="PS50240"/>
    </source>
</evidence>
<dbReference type="PANTHER" id="PTHR24252:SF8">
    <property type="entry name" value="ACROSIN"/>
    <property type="match status" value="1"/>
</dbReference>
<organism evidence="9 10">
    <name type="scientific">Formicarius rufipectus</name>
    <dbReference type="NCBI Taxonomy" id="1118560"/>
    <lineage>
        <taxon>Eukaryota</taxon>
        <taxon>Metazoa</taxon>
        <taxon>Chordata</taxon>
        <taxon>Craniata</taxon>
        <taxon>Vertebrata</taxon>
        <taxon>Euteleostomi</taxon>
        <taxon>Archelosauria</taxon>
        <taxon>Archosauria</taxon>
        <taxon>Dinosauria</taxon>
        <taxon>Saurischia</taxon>
        <taxon>Theropoda</taxon>
        <taxon>Coelurosauria</taxon>
        <taxon>Aves</taxon>
        <taxon>Neognathae</taxon>
        <taxon>Neoaves</taxon>
        <taxon>Telluraves</taxon>
        <taxon>Australaves</taxon>
        <taxon>Passeriformes</taxon>
        <taxon>Formicariidae</taxon>
        <taxon>Formicarius</taxon>
    </lineage>
</organism>
<dbReference type="Pfam" id="PF00089">
    <property type="entry name" value="Trypsin"/>
    <property type="match status" value="1"/>
</dbReference>
<dbReference type="OrthoDB" id="6339452at2759"/>
<name>A0A7L0NYI0_9PASS</name>
<sequence>SRVMGGTGVQPGSWPGIVSIQATWENGTWHMCSGVLLSSQWVLTVAHCFIRAGDVYRWDAAIGITDLTQPGPQTQVRRIQRILMHQHYEPATERNDIALLELNRPVECSDYIQLGCVPDTSVRVEELKYCYIAGWTFAAVGAPGPDVALQEAKVHLMDTALCNSSRWYAGAVHPENLCAGYPQGSIDTCQGDSGGPLVCKDSTADYFWLVGMSSWGRGCDKARHPGIYTSTQHFYNWI</sequence>
<keyword evidence="6" id="KW-0720">Serine protease</keyword>
<evidence type="ECO:0000256" key="5">
    <source>
        <dbReference type="ARBA" id="ARBA00022801"/>
    </source>
</evidence>
<dbReference type="InterPro" id="IPR001314">
    <property type="entry name" value="Peptidase_S1A"/>
</dbReference>
<dbReference type="GO" id="GO:0006508">
    <property type="term" value="P:proteolysis"/>
    <property type="evidence" value="ECO:0007669"/>
    <property type="project" value="UniProtKB-KW"/>
</dbReference>
<dbReference type="InterPro" id="IPR043504">
    <property type="entry name" value="Peptidase_S1_PA_chymotrypsin"/>
</dbReference>
<dbReference type="PROSITE" id="PS00135">
    <property type="entry name" value="TRYPSIN_SER"/>
    <property type="match status" value="1"/>
</dbReference>
<dbReference type="GO" id="GO:0007340">
    <property type="term" value="P:acrosome reaction"/>
    <property type="evidence" value="ECO:0007669"/>
    <property type="project" value="TreeGrafter"/>
</dbReference>
<dbReference type="AlphaFoldDB" id="A0A7L0NYI0"/>
<dbReference type="PRINTS" id="PR00722">
    <property type="entry name" value="CHYMOTRYPSIN"/>
</dbReference>
<feature type="domain" description="Peptidase S1" evidence="8">
    <location>
        <begin position="3"/>
        <end position="238"/>
    </location>
</feature>
<evidence type="ECO:0000256" key="1">
    <source>
        <dbReference type="ARBA" id="ARBA00001656"/>
    </source>
</evidence>
<evidence type="ECO:0000256" key="2">
    <source>
        <dbReference type="ARBA" id="ARBA00012050"/>
    </source>
</evidence>
<dbReference type="Proteomes" id="UP000520463">
    <property type="component" value="Unassembled WGS sequence"/>
</dbReference>
<dbReference type="SUPFAM" id="SSF50494">
    <property type="entry name" value="Trypsin-like serine proteases"/>
    <property type="match status" value="1"/>
</dbReference>
<keyword evidence="10" id="KW-1185">Reference proteome</keyword>
<dbReference type="SMART" id="SM00020">
    <property type="entry name" value="Tryp_SPc"/>
    <property type="match status" value="1"/>
</dbReference>
<evidence type="ECO:0000313" key="10">
    <source>
        <dbReference type="Proteomes" id="UP000520463"/>
    </source>
</evidence>
<proteinExistence type="predicted"/>
<comment type="catalytic activity">
    <reaction evidence="1">
        <text>Preferential cleavage: Arg-|-Xaa, Lys-|-Xaa.</text>
        <dbReference type="EC" id="3.4.21.10"/>
    </reaction>
</comment>
<keyword evidence="4" id="KW-0645">Protease</keyword>
<feature type="non-terminal residue" evidence="9">
    <location>
        <position position="238"/>
    </location>
</feature>
<keyword evidence="5" id="KW-0378">Hydrolase</keyword>
<keyword evidence="7" id="KW-1015">Disulfide bond</keyword>
<dbReference type="CDD" id="cd00190">
    <property type="entry name" value="Tryp_SPc"/>
    <property type="match status" value="1"/>
</dbReference>
<evidence type="ECO:0000256" key="3">
    <source>
        <dbReference type="ARBA" id="ARBA00017161"/>
    </source>
</evidence>
<dbReference type="Gene3D" id="2.40.10.10">
    <property type="entry name" value="Trypsin-like serine proteases"/>
    <property type="match status" value="2"/>
</dbReference>
<comment type="caution">
    <text evidence="9">The sequence shown here is derived from an EMBL/GenBank/DDBJ whole genome shotgun (WGS) entry which is preliminary data.</text>
</comment>
<gene>
    <name evidence="9" type="primary">Acr_8</name>
    <name evidence="9" type="ORF">FORRUF_R03706</name>
</gene>
<evidence type="ECO:0000256" key="7">
    <source>
        <dbReference type="ARBA" id="ARBA00023157"/>
    </source>
</evidence>
<evidence type="ECO:0000313" key="9">
    <source>
        <dbReference type="EMBL" id="NXK98703.1"/>
    </source>
</evidence>
<dbReference type="InterPro" id="IPR009003">
    <property type="entry name" value="Peptidase_S1_PA"/>
</dbReference>
<evidence type="ECO:0000256" key="4">
    <source>
        <dbReference type="ARBA" id="ARBA00022670"/>
    </source>
</evidence>
<dbReference type="PROSITE" id="PS50240">
    <property type="entry name" value="TRYPSIN_DOM"/>
    <property type="match status" value="1"/>
</dbReference>
<protein>
    <recommendedName>
        <fullName evidence="3">Acrosin</fullName>
        <ecNumber evidence="2">3.4.21.10</ecNumber>
    </recommendedName>
</protein>
<reference evidence="9 10" key="1">
    <citation type="submission" date="2019-09" db="EMBL/GenBank/DDBJ databases">
        <title>Bird 10,000 Genomes (B10K) Project - Family phase.</title>
        <authorList>
            <person name="Zhang G."/>
        </authorList>
    </citation>
    <scope>NUCLEOTIDE SEQUENCE [LARGE SCALE GENOMIC DNA]</scope>
    <source>
        <strain evidence="9">B10K-DU-001-43</strain>
        <tissue evidence="9">Muscle</tissue>
    </source>
</reference>
<dbReference type="InterPro" id="IPR001254">
    <property type="entry name" value="Trypsin_dom"/>
</dbReference>
<dbReference type="GO" id="GO:0004252">
    <property type="term" value="F:serine-type endopeptidase activity"/>
    <property type="evidence" value="ECO:0007669"/>
    <property type="project" value="InterPro"/>
</dbReference>
<dbReference type="EC" id="3.4.21.10" evidence="2"/>
<dbReference type="InterPro" id="IPR033116">
    <property type="entry name" value="TRYPSIN_SER"/>
</dbReference>
<dbReference type="PANTHER" id="PTHR24252">
    <property type="entry name" value="ACROSIN-RELATED"/>
    <property type="match status" value="1"/>
</dbReference>
<feature type="non-terminal residue" evidence="9">
    <location>
        <position position="1"/>
    </location>
</feature>
<evidence type="ECO:0000256" key="6">
    <source>
        <dbReference type="ARBA" id="ARBA00022825"/>
    </source>
</evidence>
<dbReference type="EMBL" id="VXAU01006169">
    <property type="protein sequence ID" value="NXK98703.1"/>
    <property type="molecule type" value="Genomic_DNA"/>
</dbReference>
<accession>A0A7L0NYI0</accession>
<dbReference type="FunFam" id="2.40.10.10:FF:000003">
    <property type="entry name" value="Transmembrane serine protease 3"/>
    <property type="match status" value="1"/>
</dbReference>